<dbReference type="RefSeq" id="WP_011529181.1">
    <property type="nucleotide sequence ID" value="NC_008025.1"/>
</dbReference>
<dbReference type="HOGENOM" id="CLU_962145_0_0_0"/>
<evidence type="ECO:0000256" key="1">
    <source>
        <dbReference type="SAM" id="MobiDB-lite"/>
    </source>
</evidence>
<reference evidence="2" key="1">
    <citation type="submission" date="2006-04" db="EMBL/GenBank/DDBJ databases">
        <title>Complete sequence of chromosome of Deinococcus geothermalis DSM 11300.</title>
        <authorList>
            <consortium name="US DOE Joint Genome Institute"/>
            <person name="Copeland A."/>
            <person name="Lucas S."/>
            <person name="Lapidus A."/>
            <person name="Barry K."/>
            <person name="Detter J.C."/>
            <person name="Glavina del Rio T."/>
            <person name="Hammon N."/>
            <person name="Israni S."/>
            <person name="Dalin E."/>
            <person name="Tice H."/>
            <person name="Pitluck S."/>
            <person name="Brettin T."/>
            <person name="Bruce D."/>
            <person name="Han C."/>
            <person name="Tapia R."/>
            <person name="Saunders E."/>
            <person name="Gilna P."/>
            <person name="Schmutz J."/>
            <person name="Larimer F."/>
            <person name="Land M."/>
            <person name="Hauser L."/>
            <person name="Kyrpides N."/>
            <person name="Kim E."/>
            <person name="Daly M.J."/>
            <person name="Fredrickson J.K."/>
            <person name="Makarova K.S."/>
            <person name="Gaidamakova E.K."/>
            <person name="Zhai M."/>
            <person name="Richardson P."/>
        </authorList>
    </citation>
    <scope>NUCLEOTIDE SEQUENCE</scope>
    <source>
        <strain evidence="2">DSM 11300</strain>
    </source>
</reference>
<feature type="region of interest" description="Disordered" evidence="1">
    <location>
        <begin position="1"/>
        <end position="60"/>
    </location>
</feature>
<dbReference type="AlphaFoldDB" id="Q1J2F0"/>
<dbReference type="eggNOG" id="COG3595">
    <property type="taxonomic scope" value="Bacteria"/>
</dbReference>
<feature type="compositionally biased region" description="Low complexity" evidence="1">
    <location>
        <begin position="25"/>
        <end position="41"/>
    </location>
</feature>
<evidence type="ECO:0000313" key="3">
    <source>
        <dbReference type="Proteomes" id="UP000002431"/>
    </source>
</evidence>
<proteinExistence type="predicted"/>
<dbReference type="KEGG" id="dge:Dgeo_0031"/>
<organism evidence="2 3">
    <name type="scientific">Deinococcus geothermalis (strain DSM 11300 / CIP 105573 / AG-3a)</name>
    <dbReference type="NCBI Taxonomy" id="319795"/>
    <lineage>
        <taxon>Bacteria</taxon>
        <taxon>Thermotogati</taxon>
        <taxon>Deinococcota</taxon>
        <taxon>Deinococci</taxon>
        <taxon>Deinococcales</taxon>
        <taxon>Deinococcaceae</taxon>
        <taxon>Deinococcus</taxon>
    </lineage>
</organism>
<accession>Q1J2F0</accession>
<feature type="compositionally biased region" description="Basic and acidic residues" evidence="1">
    <location>
        <begin position="1"/>
        <end position="24"/>
    </location>
</feature>
<name>Q1J2F0_DEIGD</name>
<evidence type="ECO:0000313" key="2">
    <source>
        <dbReference type="EMBL" id="ABF44334.1"/>
    </source>
</evidence>
<keyword evidence="3" id="KW-1185">Reference proteome</keyword>
<evidence type="ECO:0008006" key="4">
    <source>
        <dbReference type="Google" id="ProtNLM"/>
    </source>
</evidence>
<protein>
    <recommendedName>
        <fullName evidence="4">Adhesin domain-containing protein</fullName>
    </recommendedName>
</protein>
<dbReference type="Proteomes" id="UP000002431">
    <property type="component" value="Chromosome"/>
</dbReference>
<sequence>MNEHRDESFRAQVDRLVAEGKLTPEEAAGLLEGTTGETTPPDDLPVPQTGTDSGDTPPDLRLKVSGYSLTVVHDPALSRPQLSANREDELSLTATPDGWQVRRVHRHSGDHSPLKAILSVPFVPRNVVTQVEGGSLTLPDLGGEVRAEVNGGHVRMGRAASLQADVNGGNLNAADIAGPAHLTVNGGNLSLEQAASLNASVNGGNLRWAGQLTQGDHRLEVNAGNATLHLLPGSNVHLDADVTVGAFKADFPTHRSGGFLNTRHSGQLGSGDARLSCRVAAGQIKVVTA</sequence>
<gene>
    <name evidence="2" type="ordered locus">Dgeo_0031</name>
</gene>
<dbReference type="STRING" id="319795.Dgeo_0031"/>
<dbReference type="EMBL" id="CP000359">
    <property type="protein sequence ID" value="ABF44334.1"/>
    <property type="molecule type" value="Genomic_DNA"/>
</dbReference>